<comment type="caution">
    <text evidence="2">The sequence shown here is derived from an EMBL/GenBank/DDBJ whole genome shotgun (WGS) entry which is preliminary data.</text>
</comment>
<name>A0A8H6INJ7_9PEZI</name>
<dbReference type="AlphaFoldDB" id="A0A8H6INJ7"/>
<dbReference type="EMBL" id="WIGN01000613">
    <property type="protein sequence ID" value="KAF6787079.1"/>
    <property type="molecule type" value="Genomic_DNA"/>
</dbReference>
<organism evidence="2 3">
    <name type="scientific">Colletotrichum sojae</name>
    <dbReference type="NCBI Taxonomy" id="2175907"/>
    <lineage>
        <taxon>Eukaryota</taxon>
        <taxon>Fungi</taxon>
        <taxon>Dikarya</taxon>
        <taxon>Ascomycota</taxon>
        <taxon>Pezizomycotina</taxon>
        <taxon>Sordariomycetes</taxon>
        <taxon>Hypocreomycetidae</taxon>
        <taxon>Glomerellales</taxon>
        <taxon>Glomerellaceae</taxon>
        <taxon>Colletotrichum</taxon>
        <taxon>Colletotrichum orchidearum species complex</taxon>
    </lineage>
</organism>
<protein>
    <submittedName>
        <fullName evidence="2">Uncharacterized protein</fullName>
    </submittedName>
</protein>
<feature type="region of interest" description="Disordered" evidence="1">
    <location>
        <begin position="562"/>
        <end position="618"/>
    </location>
</feature>
<gene>
    <name evidence="2" type="ORF">CSOJ01_15295</name>
</gene>
<evidence type="ECO:0000256" key="1">
    <source>
        <dbReference type="SAM" id="MobiDB-lite"/>
    </source>
</evidence>
<accession>A0A8H6INJ7</accession>
<evidence type="ECO:0000313" key="2">
    <source>
        <dbReference type="EMBL" id="KAF6787079.1"/>
    </source>
</evidence>
<dbReference type="Proteomes" id="UP000652219">
    <property type="component" value="Unassembled WGS sequence"/>
</dbReference>
<sequence>MADGGPFRDLGTVGLRVMAANAGILYVERPKSPSSVSEDGETLECRLLSLPLEVVRGIFHQVSRLHPRAPADSSMSSLCKTCRALAAIGTPILYSHFENNGTVFGVRKLVLFWTTLFGHNPRQKAENKPYLVKDNPHLPKADNHLWQYVKSLAITFPAHDTNHKAALDLLGAEASLSEAVVRFYIYLLEERTTGRRDSERLSSQLESWKHRFAQPRTEKQRFYCEPSDVNQMASMAAVDLMRRCHNVESIGWLNDYASTNVFNRLWQLGSKEGMKNLRSVTIAQETHAAWGHGRTEAWWVPLAASICRDARDVTVKIVAETNHPLMNARMDLRMPNHISLGKDLTTLDFQHSSMSPQAMKTVLTSCGPLASFTYFPMPYKAAFWGTEIPDTLFCHSDVVAECLRTHKDTLRYLTLVMTPLHFNWGIRRRPMGSLKDFTALSQLTLDTSCYGKYERLVDILPRQLDTFRLIGCHETMEWDLLDLARSDTRSFRCGYPGLSSVALIPWPNERMNPTEERNLETMRDVFATKGAEFVFGDKHRWAALVSAWDLFRQQTSKTINDFANDGYANDDDGGSIPTNEGDAGANVDTASSNGASTEVDENTPWKRFRRDSDPWAIT</sequence>
<keyword evidence="3" id="KW-1185">Reference proteome</keyword>
<evidence type="ECO:0000313" key="3">
    <source>
        <dbReference type="Proteomes" id="UP000652219"/>
    </source>
</evidence>
<reference evidence="2 3" key="1">
    <citation type="journal article" date="2020" name="Phytopathology">
        <title>Genome Sequence Resources of Colletotrichum truncatum, C. plurivorum, C. musicola, and C. sojae: Four Species Pathogenic to Soybean (Glycine max).</title>
        <authorList>
            <person name="Rogerio F."/>
            <person name="Boufleur T.R."/>
            <person name="Ciampi-Guillardi M."/>
            <person name="Sukno S.A."/>
            <person name="Thon M.R."/>
            <person name="Massola Junior N.S."/>
            <person name="Baroncelli R."/>
        </authorList>
    </citation>
    <scope>NUCLEOTIDE SEQUENCE [LARGE SCALE GENOMIC DNA]</scope>
    <source>
        <strain evidence="2 3">LFN0009</strain>
    </source>
</reference>
<proteinExistence type="predicted"/>